<evidence type="ECO:0000313" key="1">
    <source>
        <dbReference type="EMBL" id="KAJ8686715.1"/>
    </source>
</evidence>
<gene>
    <name evidence="1" type="ORF">QAD02_022509</name>
</gene>
<name>A0ACC2PY42_9HYME</name>
<evidence type="ECO:0000313" key="2">
    <source>
        <dbReference type="Proteomes" id="UP001239111"/>
    </source>
</evidence>
<sequence length="121" mass="14012">MRSILISRLLEARLKVKKIKRWLMQPIIPMELRWITFCKANLQRRFLVPIMSPSPLMFMVSIRALRDYSDVAVIATGARSRCFKVVRAARRILVLLKASIVWAMSKIWGEPSETIAPLSCR</sequence>
<comment type="caution">
    <text evidence="1">The sequence shown here is derived from an EMBL/GenBank/DDBJ whole genome shotgun (WGS) entry which is preliminary data.</text>
</comment>
<dbReference type="Proteomes" id="UP001239111">
    <property type="component" value="Chromosome 1"/>
</dbReference>
<protein>
    <submittedName>
        <fullName evidence="1">Uncharacterized protein</fullName>
    </submittedName>
</protein>
<proteinExistence type="predicted"/>
<reference evidence="1" key="1">
    <citation type="submission" date="2023-04" db="EMBL/GenBank/DDBJ databases">
        <title>A chromosome-level genome assembly of the parasitoid wasp Eretmocerus hayati.</title>
        <authorList>
            <person name="Zhong Y."/>
            <person name="Liu S."/>
            <person name="Liu Y."/>
        </authorList>
    </citation>
    <scope>NUCLEOTIDE SEQUENCE</scope>
    <source>
        <strain evidence="1">ZJU_SS_LIU_2023</strain>
    </source>
</reference>
<dbReference type="EMBL" id="CM056741">
    <property type="protein sequence ID" value="KAJ8686715.1"/>
    <property type="molecule type" value="Genomic_DNA"/>
</dbReference>
<organism evidence="1 2">
    <name type="scientific">Eretmocerus hayati</name>
    <dbReference type="NCBI Taxonomy" id="131215"/>
    <lineage>
        <taxon>Eukaryota</taxon>
        <taxon>Metazoa</taxon>
        <taxon>Ecdysozoa</taxon>
        <taxon>Arthropoda</taxon>
        <taxon>Hexapoda</taxon>
        <taxon>Insecta</taxon>
        <taxon>Pterygota</taxon>
        <taxon>Neoptera</taxon>
        <taxon>Endopterygota</taxon>
        <taxon>Hymenoptera</taxon>
        <taxon>Apocrita</taxon>
        <taxon>Proctotrupomorpha</taxon>
        <taxon>Chalcidoidea</taxon>
        <taxon>Aphelinidae</taxon>
        <taxon>Aphelininae</taxon>
        <taxon>Eretmocerus</taxon>
    </lineage>
</organism>
<accession>A0ACC2PY42</accession>
<keyword evidence="2" id="KW-1185">Reference proteome</keyword>